<evidence type="ECO:0000256" key="14">
    <source>
        <dbReference type="PROSITE-ProRule" id="PRU00175"/>
    </source>
</evidence>
<accession>A0A9D4WSI7</accession>
<comment type="catalytic activity">
    <reaction evidence="1">
        <text>S-ubiquitinyl-[E2 ubiquitin-conjugating enzyme]-L-cysteine + [acceptor protein]-L-lysine = [E2 ubiquitin-conjugating enzyme]-L-cysteine + N(6)-ubiquitinyl-[acceptor protein]-L-lysine.</text>
        <dbReference type="EC" id="2.3.2.27"/>
    </reaction>
</comment>
<dbReference type="PROSITE" id="PS50089">
    <property type="entry name" value="ZF_RING_2"/>
    <property type="match status" value="1"/>
</dbReference>
<evidence type="ECO:0000256" key="12">
    <source>
        <dbReference type="ARBA" id="ARBA00023136"/>
    </source>
</evidence>
<dbReference type="FunFam" id="3.30.40.10:FF:000982">
    <property type="entry name" value="RING-H2 finger protein ATL2K"/>
    <property type="match status" value="1"/>
</dbReference>
<evidence type="ECO:0000256" key="1">
    <source>
        <dbReference type="ARBA" id="ARBA00000900"/>
    </source>
</evidence>
<evidence type="ECO:0000256" key="11">
    <source>
        <dbReference type="ARBA" id="ARBA00022989"/>
    </source>
</evidence>
<feature type="domain" description="RING-type" evidence="16">
    <location>
        <begin position="87"/>
        <end position="129"/>
    </location>
</feature>
<dbReference type="Gene3D" id="3.30.40.10">
    <property type="entry name" value="Zinc/RING finger domain, C3HC4 (zinc finger)"/>
    <property type="match status" value="1"/>
</dbReference>
<evidence type="ECO:0000256" key="8">
    <source>
        <dbReference type="ARBA" id="ARBA00022771"/>
    </source>
</evidence>
<dbReference type="GO" id="GO:0008270">
    <property type="term" value="F:zinc ion binding"/>
    <property type="evidence" value="ECO:0007669"/>
    <property type="project" value="UniProtKB-KW"/>
</dbReference>
<keyword evidence="18" id="KW-1185">Reference proteome</keyword>
<keyword evidence="10" id="KW-0862">Zinc</keyword>
<evidence type="ECO:0000256" key="5">
    <source>
        <dbReference type="ARBA" id="ARBA00022679"/>
    </source>
</evidence>
<keyword evidence="5" id="KW-0808">Transferase</keyword>
<gene>
    <name evidence="17" type="ORF">KIW84_053342</name>
</gene>
<evidence type="ECO:0000256" key="13">
    <source>
        <dbReference type="ARBA" id="ARBA00024209"/>
    </source>
</evidence>
<evidence type="ECO:0000256" key="9">
    <source>
        <dbReference type="ARBA" id="ARBA00022786"/>
    </source>
</evidence>
<keyword evidence="11 15" id="KW-1133">Transmembrane helix</keyword>
<dbReference type="GO" id="GO:0061630">
    <property type="term" value="F:ubiquitin protein ligase activity"/>
    <property type="evidence" value="ECO:0007669"/>
    <property type="project" value="UniProtKB-EC"/>
</dbReference>
<dbReference type="Pfam" id="PF13639">
    <property type="entry name" value="zf-RING_2"/>
    <property type="match status" value="1"/>
</dbReference>
<keyword evidence="9" id="KW-0833">Ubl conjugation pathway</keyword>
<sequence>MVMEIVISLIILFVGIAILVSIHFCIVGRAFTRDNNSADIQVQSSTSRTTKGMFGDNIGDLKNLPCFDYVEQERGNSNNNNSNVVDCAVCLESFNVGDACRLLPNCRHSFHVQCIDLWILKKPFCPICRTWVHSRVVLREESAVSDSDIVEIEMP</sequence>
<keyword evidence="8 14" id="KW-0863">Zinc-finger</keyword>
<evidence type="ECO:0000256" key="15">
    <source>
        <dbReference type="SAM" id="Phobius"/>
    </source>
</evidence>
<comment type="similarity">
    <text evidence="13">Belongs to the RING-type zinc finger family. ATL subfamily.</text>
</comment>
<evidence type="ECO:0000256" key="4">
    <source>
        <dbReference type="ARBA" id="ARBA00012483"/>
    </source>
</evidence>
<evidence type="ECO:0000313" key="18">
    <source>
        <dbReference type="Proteomes" id="UP001058974"/>
    </source>
</evidence>
<dbReference type="Gramene" id="Psat05G0334200-T2">
    <property type="protein sequence ID" value="KAI5407044.1"/>
    <property type="gene ID" value="KIW84_053342"/>
</dbReference>
<comment type="subcellular location">
    <subcellularLocation>
        <location evidence="2">Membrane</location>
        <topology evidence="2">Single-pass membrane protein</topology>
    </subcellularLocation>
</comment>
<dbReference type="Proteomes" id="UP001058974">
    <property type="component" value="Chromosome 5"/>
</dbReference>
<dbReference type="Gramene" id="Psat5g114200.2">
    <property type="protein sequence ID" value="Psat5g114200.2.cds1"/>
    <property type="gene ID" value="Psat5g114200"/>
</dbReference>
<comment type="caution">
    <text evidence="17">The sequence shown here is derived from an EMBL/GenBank/DDBJ whole genome shotgun (WGS) entry which is preliminary data.</text>
</comment>
<evidence type="ECO:0000256" key="3">
    <source>
        <dbReference type="ARBA" id="ARBA00004906"/>
    </source>
</evidence>
<dbReference type="AlphaFoldDB" id="A0A9D4WSI7"/>
<protein>
    <recommendedName>
        <fullName evidence="4">RING-type E3 ubiquitin transferase</fullName>
        <ecNumber evidence="4">2.3.2.27</ecNumber>
    </recommendedName>
</protein>
<keyword evidence="7" id="KW-0479">Metal-binding</keyword>
<dbReference type="EMBL" id="JAMSHJ010000005">
    <property type="protein sequence ID" value="KAI5407044.1"/>
    <property type="molecule type" value="Genomic_DNA"/>
</dbReference>
<dbReference type="InterPro" id="IPR001841">
    <property type="entry name" value="Znf_RING"/>
</dbReference>
<evidence type="ECO:0000313" key="17">
    <source>
        <dbReference type="EMBL" id="KAI5407044.1"/>
    </source>
</evidence>
<dbReference type="PANTHER" id="PTHR45768:SF13">
    <property type="entry name" value="TRANSCRIPTION FACTOR C2H2 FAMILY-RELATED"/>
    <property type="match status" value="1"/>
</dbReference>
<organism evidence="17 18">
    <name type="scientific">Pisum sativum</name>
    <name type="common">Garden pea</name>
    <name type="synonym">Lathyrus oleraceus</name>
    <dbReference type="NCBI Taxonomy" id="3888"/>
    <lineage>
        <taxon>Eukaryota</taxon>
        <taxon>Viridiplantae</taxon>
        <taxon>Streptophyta</taxon>
        <taxon>Embryophyta</taxon>
        <taxon>Tracheophyta</taxon>
        <taxon>Spermatophyta</taxon>
        <taxon>Magnoliopsida</taxon>
        <taxon>eudicotyledons</taxon>
        <taxon>Gunneridae</taxon>
        <taxon>Pentapetalae</taxon>
        <taxon>rosids</taxon>
        <taxon>fabids</taxon>
        <taxon>Fabales</taxon>
        <taxon>Fabaceae</taxon>
        <taxon>Papilionoideae</taxon>
        <taxon>50 kb inversion clade</taxon>
        <taxon>NPAAA clade</taxon>
        <taxon>Hologalegina</taxon>
        <taxon>IRL clade</taxon>
        <taxon>Fabeae</taxon>
        <taxon>Lathyrus</taxon>
    </lineage>
</organism>
<evidence type="ECO:0000259" key="16">
    <source>
        <dbReference type="PROSITE" id="PS50089"/>
    </source>
</evidence>
<dbReference type="GO" id="GO:0016020">
    <property type="term" value="C:membrane"/>
    <property type="evidence" value="ECO:0007669"/>
    <property type="project" value="UniProtKB-SubCell"/>
</dbReference>
<keyword evidence="12 15" id="KW-0472">Membrane</keyword>
<dbReference type="EC" id="2.3.2.27" evidence="4"/>
<comment type="pathway">
    <text evidence="3">Protein modification; protein ubiquitination.</text>
</comment>
<proteinExistence type="inferred from homology"/>
<dbReference type="PANTHER" id="PTHR45768">
    <property type="entry name" value="E3 UBIQUITIN-PROTEIN LIGASE RNF13-LIKE"/>
    <property type="match status" value="1"/>
</dbReference>
<dbReference type="Gramene" id="Psat05G0334200-T1">
    <property type="protein sequence ID" value="KAI5407043.1"/>
    <property type="gene ID" value="KIW84_053342"/>
</dbReference>
<dbReference type="EMBL" id="JAMSHJ010000005">
    <property type="protein sequence ID" value="KAI5407043.1"/>
    <property type="molecule type" value="Genomic_DNA"/>
</dbReference>
<evidence type="ECO:0000256" key="10">
    <source>
        <dbReference type="ARBA" id="ARBA00022833"/>
    </source>
</evidence>
<keyword evidence="6 15" id="KW-0812">Transmembrane</keyword>
<dbReference type="Gramene" id="PSAT_LOCUS22418_t1">
    <property type="protein sequence ID" value="CAL5203341.1"/>
    <property type="gene ID" value="PSAT_LOCUS22418"/>
</dbReference>
<evidence type="ECO:0000256" key="7">
    <source>
        <dbReference type="ARBA" id="ARBA00022723"/>
    </source>
</evidence>
<name>A0A9D4WSI7_PEA</name>
<feature type="transmembrane region" description="Helical" evidence="15">
    <location>
        <begin position="6"/>
        <end position="27"/>
    </location>
</feature>
<dbReference type="SUPFAM" id="SSF57850">
    <property type="entry name" value="RING/U-box"/>
    <property type="match status" value="1"/>
</dbReference>
<dbReference type="InterPro" id="IPR013083">
    <property type="entry name" value="Znf_RING/FYVE/PHD"/>
</dbReference>
<evidence type="ECO:0000256" key="2">
    <source>
        <dbReference type="ARBA" id="ARBA00004167"/>
    </source>
</evidence>
<evidence type="ECO:0000256" key="6">
    <source>
        <dbReference type="ARBA" id="ARBA00022692"/>
    </source>
</evidence>
<dbReference type="OrthoDB" id="8062037at2759"/>
<dbReference type="Gramene" id="Psat5g114200.1">
    <property type="protein sequence ID" value="Psat5g114200.1.cds1"/>
    <property type="gene ID" value="Psat5g114200"/>
</dbReference>
<reference evidence="17 18" key="1">
    <citation type="journal article" date="2022" name="Nat. Genet.">
        <title>Improved pea reference genome and pan-genome highlight genomic features and evolutionary characteristics.</title>
        <authorList>
            <person name="Yang T."/>
            <person name="Liu R."/>
            <person name="Luo Y."/>
            <person name="Hu S."/>
            <person name="Wang D."/>
            <person name="Wang C."/>
            <person name="Pandey M.K."/>
            <person name="Ge S."/>
            <person name="Xu Q."/>
            <person name="Li N."/>
            <person name="Li G."/>
            <person name="Huang Y."/>
            <person name="Saxena R.K."/>
            <person name="Ji Y."/>
            <person name="Li M."/>
            <person name="Yan X."/>
            <person name="He Y."/>
            <person name="Liu Y."/>
            <person name="Wang X."/>
            <person name="Xiang C."/>
            <person name="Varshney R.K."/>
            <person name="Ding H."/>
            <person name="Gao S."/>
            <person name="Zong X."/>
        </authorList>
    </citation>
    <scope>NUCLEOTIDE SEQUENCE [LARGE SCALE GENOMIC DNA]</scope>
    <source>
        <strain evidence="17 18">cv. Zhongwan 6</strain>
    </source>
</reference>
<dbReference type="SMART" id="SM00184">
    <property type="entry name" value="RING"/>
    <property type="match status" value="1"/>
</dbReference>